<dbReference type="EMBL" id="FN653066">
    <property type="protein sequence ID" value="CBY25035.1"/>
    <property type="molecule type" value="Genomic_DNA"/>
</dbReference>
<evidence type="ECO:0000313" key="2">
    <source>
        <dbReference type="Proteomes" id="UP000001307"/>
    </source>
</evidence>
<dbReference type="Proteomes" id="UP000001307">
    <property type="component" value="Unassembled WGS sequence"/>
</dbReference>
<dbReference type="InParanoid" id="E4XKW8"/>
<accession>E4XKW8</accession>
<proteinExistence type="predicted"/>
<keyword evidence="2" id="KW-1185">Reference proteome</keyword>
<protein>
    <submittedName>
        <fullName evidence="1">Uncharacterized protein</fullName>
    </submittedName>
</protein>
<dbReference type="AlphaFoldDB" id="E4XKW8"/>
<name>E4XKW8_OIKDI</name>
<evidence type="ECO:0000313" key="1">
    <source>
        <dbReference type="EMBL" id="CBY25035.1"/>
    </source>
</evidence>
<gene>
    <name evidence="1" type="ORF">GSOID_T00014337001</name>
</gene>
<organism evidence="1">
    <name type="scientific">Oikopleura dioica</name>
    <name type="common">Tunicate</name>
    <dbReference type="NCBI Taxonomy" id="34765"/>
    <lineage>
        <taxon>Eukaryota</taxon>
        <taxon>Metazoa</taxon>
        <taxon>Chordata</taxon>
        <taxon>Tunicata</taxon>
        <taxon>Appendicularia</taxon>
        <taxon>Copelata</taxon>
        <taxon>Oikopleuridae</taxon>
        <taxon>Oikopleura</taxon>
    </lineage>
</organism>
<reference evidence="1" key="1">
    <citation type="journal article" date="2010" name="Science">
        <title>Plasticity of animal genome architecture unmasked by rapid evolution of a pelagic tunicate.</title>
        <authorList>
            <person name="Denoeud F."/>
            <person name="Henriet S."/>
            <person name="Mungpakdee S."/>
            <person name="Aury J.M."/>
            <person name="Da Silva C."/>
            <person name="Brinkmann H."/>
            <person name="Mikhaleva J."/>
            <person name="Olsen L.C."/>
            <person name="Jubin C."/>
            <person name="Canestro C."/>
            <person name="Bouquet J.M."/>
            <person name="Danks G."/>
            <person name="Poulain J."/>
            <person name="Campsteijn C."/>
            <person name="Adamski M."/>
            <person name="Cross I."/>
            <person name="Yadetie F."/>
            <person name="Muffato M."/>
            <person name="Louis A."/>
            <person name="Butcher S."/>
            <person name="Tsagkogeorga G."/>
            <person name="Konrad A."/>
            <person name="Singh S."/>
            <person name="Jensen M.F."/>
            <person name="Cong E.H."/>
            <person name="Eikeseth-Otteraa H."/>
            <person name="Noel B."/>
            <person name="Anthouard V."/>
            <person name="Porcel B.M."/>
            <person name="Kachouri-Lafond R."/>
            <person name="Nishino A."/>
            <person name="Ugolini M."/>
            <person name="Chourrout P."/>
            <person name="Nishida H."/>
            <person name="Aasland R."/>
            <person name="Huzurbazar S."/>
            <person name="Westhof E."/>
            <person name="Delsuc F."/>
            <person name="Lehrach H."/>
            <person name="Reinhardt R."/>
            <person name="Weissenbach J."/>
            <person name="Roy S.W."/>
            <person name="Artiguenave F."/>
            <person name="Postlethwait J.H."/>
            <person name="Manak J.R."/>
            <person name="Thompson E.M."/>
            <person name="Jaillon O."/>
            <person name="Du Pasquier L."/>
            <person name="Boudinot P."/>
            <person name="Liberles D.A."/>
            <person name="Volff J.N."/>
            <person name="Philippe H."/>
            <person name="Lenhard B."/>
            <person name="Roest Crollius H."/>
            <person name="Wincker P."/>
            <person name="Chourrout D."/>
        </authorList>
    </citation>
    <scope>NUCLEOTIDE SEQUENCE [LARGE SCALE GENOMIC DNA]</scope>
</reference>
<sequence>MYRMSASRVNKRKVEFLDEIVVKTISIENFDRRKNEWENKVKVWADDKRATLKEKFRNNH</sequence>